<name>A0A022RZY3_ERYGU</name>
<evidence type="ECO:0008006" key="3">
    <source>
        <dbReference type="Google" id="ProtNLM"/>
    </source>
</evidence>
<organism evidence="1 2">
    <name type="scientific">Erythranthe guttata</name>
    <name type="common">Yellow monkey flower</name>
    <name type="synonym">Mimulus guttatus</name>
    <dbReference type="NCBI Taxonomy" id="4155"/>
    <lineage>
        <taxon>Eukaryota</taxon>
        <taxon>Viridiplantae</taxon>
        <taxon>Streptophyta</taxon>
        <taxon>Embryophyta</taxon>
        <taxon>Tracheophyta</taxon>
        <taxon>Spermatophyta</taxon>
        <taxon>Magnoliopsida</taxon>
        <taxon>eudicotyledons</taxon>
        <taxon>Gunneridae</taxon>
        <taxon>Pentapetalae</taxon>
        <taxon>asterids</taxon>
        <taxon>lamiids</taxon>
        <taxon>Lamiales</taxon>
        <taxon>Phrymaceae</taxon>
        <taxon>Erythranthe</taxon>
    </lineage>
</organism>
<dbReference type="STRING" id="4155.A0A022RZY3"/>
<sequence>MDHVIGGRFKLGRKIGSESFGELYLVNIQTGEEVAVKLWKLLAKHSSEMVAKIGHPQLGPTEPSIYEPSLLRFFFLTLIKFCCKIFQFLVDYFLVWFRGAIETILVILCKSIKS</sequence>
<dbReference type="Proteomes" id="UP000030748">
    <property type="component" value="Unassembled WGS sequence"/>
</dbReference>
<evidence type="ECO:0000313" key="1">
    <source>
        <dbReference type="EMBL" id="EYU45629.1"/>
    </source>
</evidence>
<keyword evidence="2" id="KW-1185">Reference proteome</keyword>
<proteinExistence type="predicted"/>
<protein>
    <recommendedName>
        <fullName evidence="3">Protein kinase domain-containing protein</fullName>
    </recommendedName>
</protein>
<dbReference type="AlphaFoldDB" id="A0A022RZY3"/>
<dbReference type="EMBL" id="KI630180">
    <property type="protein sequence ID" value="EYU45629.1"/>
    <property type="molecule type" value="Genomic_DNA"/>
</dbReference>
<dbReference type="InterPro" id="IPR011009">
    <property type="entry name" value="Kinase-like_dom_sf"/>
</dbReference>
<reference evidence="1 2" key="1">
    <citation type="journal article" date="2013" name="Proc. Natl. Acad. Sci. U.S.A.">
        <title>Fine-scale variation in meiotic recombination in Mimulus inferred from population shotgun sequencing.</title>
        <authorList>
            <person name="Hellsten U."/>
            <person name="Wright K.M."/>
            <person name="Jenkins J."/>
            <person name="Shu S."/>
            <person name="Yuan Y."/>
            <person name="Wessler S.R."/>
            <person name="Schmutz J."/>
            <person name="Willis J.H."/>
            <person name="Rokhsar D.S."/>
        </authorList>
    </citation>
    <scope>NUCLEOTIDE SEQUENCE [LARGE SCALE GENOMIC DNA]</scope>
    <source>
        <strain evidence="2">cv. DUN x IM62</strain>
    </source>
</reference>
<dbReference type="Gene3D" id="3.30.200.20">
    <property type="entry name" value="Phosphorylase Kinase, domain 1"/>
    <property type="match status" value="1"/>
</dbReference>
<accession>A0A022RZY3</accession>
<gene>
    <name evidence="1" type="ORF">MIMGU_mgv1a025820mg</name>
</gene>
<dbReference type="SUPFAM" id="SSF56112">
    <property type="entry name" value="Protein kinase-like (PK-like)"/>
    <property type="match status" value="1"/>
</dbReference>
<evidence type="ECO:0000313" key="2">
    <source>
        <dbReference type="Proteomes" id="UP000030748"/>
    </source>
</evidence>